<feature type="coiled-coil region" evidence="1">
    <location>
        <begin position="192"/>
        <end position="228"/>
    </location>
</feature>
<feature type="region of interest" description="Disordered" evidence="2">
    <location>
        <begin position="76"/>
        <end position="177"/>
    </location>
</feature>
<keyword evidence="4" id="KW-1185">Reference proteome</keyword>
<keyword evidence="1" id="KW-0175">Coiled coil</keyword>
<feature type="compositionally biased region" description="Low complexity" evidence="2">
    <location>
        <begin position="97"/>
        <end position="125"/>
    </location>
</feature>
<proteinExistence type="predicted"/>
<protein>
    <submittedName>
        <fullName evidence="3">Uncharacterized protein</fullName>
    </submittedName>
</protein>
<sequence length="305" mass="30453">MAANTTPATTNTPTPANPADVPTTAPAAPAPAATPAAPAGAVWDALTANPGATVAAIAKAAGVKAADARTELAAFAEAGHAVSTPGEKGRGGRTKPDTWTPAPTDAPTDAPAAATDPEAVPAADAGTDETPATDDGPDSAAEPTGDAPADTTADANDADADHDADDEDDDEVPVEPVVDADTLADAMRVMTEEAERRAVADAEIKARLAEEEARRAKIDAELESAQRTEATRRALTDLLAAVTTAYAAVVAEDELEADAGLQRVFAATHGVAQAIGAVPARPGKPRPAGNGAGPRTGRAAPRPLR</sequence>
<organism evidence="3 4">
    <name type="scientific">Actinomadura barringtoniae</name>
    <dbReference type="NCBI Taxonomy" id="1427535"/>
    <lineage>
        <taxon>Bacteria</taxon>
        <taxon>Bacillati</taxon>
        <taxon>Actinomycetota</taxon>
        <taxon>Actinomycetes</taxon>
        <taxon>Streptosporangiales</taxon>
        <taxon>Thermomonosporaceae</taxon>
        <taxon>Actinomadura</taxon>
    </lineage>
</organism>
<evidence type="ECO:0000256" key="2">
    <source>
        <dbReference type="SAM" id="MobiDB-lite"/>
    </source>
</evidence>
<comment type="caution">
    <text evidence="3">The sequence shown here is derived from an EMBL/GenBank/DDBJ whole genome shotgun (WGS) entry which is preliminary data.</text>
</comment>
<feature type="compositionally biased region" description="Acidic residues" evidence="2">
    <location>
        <begin position="156"/>
        <end position="173"/>
    </location>
</feature>
<feature type="non-terminal residue" evidence="3">
    <location>
        <position position="305"/>
    </location>
</feature>
<feature type="region of interest" description="Disordered" evidence="2">
    <location>
        <begin position="1"/>
        <end position="38"/>
    </location>
</feature>
<evidence type="ECO:0000313" key="4">
    <source>
        <dbReference type="Proteomes" id="UP000669179"/>
    </source>
</evidence>
<gene>
    <name evidence="3" type="ORF">J4573_50805</name>
</gene>
<feature type="compositionally biased region" description="Low complexity" evidence="2">
    <location>
        <begin position="140"/>
        <end position="155"/>
    </location>
</feature>
<dbReference type="Proteomes" id="UP000669179">
    <property type="component" value="Unassembled WGS sequence"/>
</dbReference>
<dbReference type="EMBL" id="JAGEOJ010000036">
    <property type="protein sequence ID" value="MBO2455448.1"/>
    <property type="molecule type" value="Genomic_DNA"/>
</dbReference>
<name>A0A939PSH7_9ACTN</name>
<evidence type="ECO:0000256" key="1">
    <source>
        <dbReference type="SAM" id="Coils"/>
    </source>
</evidence>
<dbReference type="AlphaFoldDB" id="A0A939PSH7"/>
<accession>A0A939PSH7</accession>
<feature type="region of interest" description="Disordered" evidence="2">
    <location>
        <begin position="276"/>
        <end position="305"/>
    </location>
</feature>
<feature type="compositionally biased region" description="Basic and acidic residues" evidence="2">
    <location>
        <begin position="87"/>
        <end position="96"/>
    </location>
</feature>
<reference evidence="3" key="1">
    <citation type="submission" date="2021-03" db="EMBL/GenBank/DDBJ databases">
        <authorList>
            <person name="Kanchanasin P."/>
            <person name="Saeng-In P."/>
            <person name="Phongsopitanun W."/>
            <person name="Yuki M."/>
            <person name="Kudo T."/>
            <person name="Ohkuma M."/>
            <person name="Tanasupawat S."/>
        </authorList>
    </citation>
    <scope>NUCLEOTIDE SEQUENCE</scope>
    <source>
        <strain evidence="3">GKU 128</strain>
    </source>
</reference>
<evidence type="ECO:0000313" key="3">
    <source>
        <dbReference type="EMBL" id="MBO2455448.1"/>
    </source>
</evidence>